<protein>
    <submittedName>
        <fullName evidence="6">Germination protein KA</fullName>
    </submittedName>
</protein>
<keyword evidence="7" id="KW-1185">Reference proteome</keyword>
<accession>A0ABQ4K6L3</accession>
<evidence type="ECO:0000256" key="1">
    <source>
        <dbReference type="ARBA" id="ARBA00004141"/>
    </source>
</evidence>
<evidence type="ECO:0000313" key="7">
    <source>
        <dbReference type="Proteomes" id="UP000680279"/>
    </source>
</evidence>
<evidence type="ECO:0000256" key="5">
    <source>
        <dbReference type="SAM" id="Phobius"/>
    </source>
</evidence>
<reference evidence="6 7" key="1">
    <citation type="submission" date="2021-03" db="EMBL/GenBank/DDBJ databases">
        <title>Antimicrobial resistance genes in bacteria isolated from Japanese honey, and their potential for conferring macrolide and lincosamide resistance in the American foulbrood pathogen Paenibacillus larvae.</title>
        <authorList>
            <person name="Okamoto M."/>
            <person name="Kumagai M."/>
            <person name="Kanamori H."/>
            <person name="Takamatsu D."/>
        </authorList>
    </citation>
    <scope>NUCLEOTIDE SEQUENCE [LARGE SCALE GENOMIC DNA]</scope>
    <source>
        <strain evidence="6 7">J1TS3</strain>
    </source>
</reference>
<keyword evidence="3 4" id="KW-0472">Membrane</keyword>
<dbReference type="InterPro" id="IPR050768">
    <property type="entry name" value="UPF0353/GerABKA_families"/>
</dbReference>
<dbReference type="EMBL" id="BOQT01000008">
    <property type="protein sequence ID" value="GIN21374.1"/>
    <property type="molecule type" value="Genomic_DNA"/>
</dbReference>
<name>A0ABQ4K6L3_9BACI</name>
<evidence type="ECO:0000256" key="2">
    <source>
        <dbReference type="ARBA" id="ARBA00005278"/>
    </source>
</evidence>
<proteinExistence type="inferred from homology"/>
<organism evidence="6 7">
    <name type="scientific">Siminovitchia fordii</name>
    <dbReference type="NCBI Taxonomy" id="254759"/>
    <lineage>
        <taxon>Bacteria</taxon>
        <taxon>Bacillati</taxon>
        <taxon>Bacillota</taxon>
        <taxon>Bacilli</taxon>
        <taxon>Bacillales</taxon>
        <taxon>Bacillaceae</taxon>
        <taxon>Siminovitchia</taxon>
    </lineage>
</organism>
<dbReference type="InterPro" id="IPR004995">
    <property type="entry name" value="Spore_Ger"/>
</dbReference>
<dbReference type="PIRSF" id="PIRSF005690">
    <property type="entry name" value="GerBA"/>
    <property type="match status" value="1"/>
</dbReference>
<feature type="transmembrane region" description="Helical" evidence="5">
    <location>
        <begin position="428"/>
        <end position="449"/>
    </location>
</feature>
<feature type="transmembrane region" description="Helical" evidence="5">
    <location>
        <begin position="382"/>
        <end position="408"/>
    </location>
</feature>
<evidence type="ECO:0000313" key="6">
    <source>
        <dbReference type="EMBL" id="GIN21374.1"/>
    </source>
</evidence>
<dbReference type="Pfam" id="PF03323">
    <property type="entry name" value="GerA"/>
    <property type="match status" value="1"/>
</dbReference>
<comment type="similarity">
    <text evidence="2 4">Belongs to the GerABKA family.</text>
</comment>
<sequence>MSRFMSLFKKKKGKPLKTSENDEKEIQTLFPFLEENINYICEAFGNTDDLKTRNVTFNGRNGKLIYLETMADAKEIQKSFLIPLAEAEEGKDIKDLITSVESNISTRLNEAVSALLSGSCALFFEGATDVFLFNTIQVNARTPDEPENEKVVRGSHEGFVEKLNVNLNLLRERVKNRQLTIKYYEKGWESNTNIAVVYMNQLANPSLVEEVKKRIESISSDMVFSPGYLEECLEDSPFSPFPQILFTERPDRLEAHLMEGRVAILSEGTSDASIVPVSFFAFFQTPDDFNIRFYAGSIFRLLRLFSFWGALTLPPIYIAVVGYHFEIIPQDVIMIVKSSIENIPFPPLLEAIIMAITIELIREAGIRLPTPIGQTIGIVGGLIIGDAVVNAGMVSNVMIIVIALTAIMSFSIPSYEMGNTIRILSLPIMFGAATLGFVGIIFSLMIIIIHMCKLKSFGTPYLTPVAPLHWKGLKDTFIRFPIWMLNTRPKGAQAQKSIKQKVSREWKRNDQ</sequence>
<evidence type="ECO:0000256" key="3">
    <source>
        <dbReference type="ARBA" id="ARBA00023136"/>
    </source>
</evidence>
<gene>
    <name evidence="6" type="ORF">J1TS3_25080</name>
</gene>
<keyword evidence="5" id="KW-1133">Transmembrane helix</keyword>
<keyword evidence="5" id="KW-0812">Transmembrane</keyword>
<dbReference type="PANTHER" id="PTHR22550:SF5">
    <property type="entry name" value="LEUCINE ZIPPER PROTEIN 4"/>
    <property type="match status" value="1"/>
</dbReference>
<comment type="subcellular location">
    <subcellularLocation>
        <location evidence="4">Cell membrane</location>
    </subcellularLocation>
    <subcellularLocation>
        <location evidence="1">Membrane</location>
        <topology evidence="1">Multi-pass membrane protein</topology>
    </subcellularLocation>
</comment>
<comment type="caution">
    <text evidence="6">The sequence shown here is derived from an EMBL/GenBank/DDBJ whole genome shotgun (WGS) entry which is preliminary data.</text>
</comment>
<dbReference type="RefSeq" id="WP_212963210.1">
    <property type="nucleotide sequence ID" value="NZ_BOQT01000008.1"/>
</dbReference>
<dbReference type="PANTHER" id="PTHR22550">
    <property type="entry name" value="SPORE GERMINATION PROTEIN"/>
    <property type="match status" value="1"/>
</dbReference>
<evidence type="ECO:0000256" key="4">
    <source>
        <dbReference type="PIRNR" id="PIRNR005690"/>
    </source>
</evidence>
<feature type="transmembrane region" description="Helical" evidence="5">
    <location>
        <begin position="301"/>
        <end position="323"/>
    </location>
</feature>
<dbReference type="Proteomes" id="UP000680279">
    <property type="component" value="Unassembled WGS sequence"/>
</dbReference>